<accession>A0AAP2RJT9</accession>
<evidence type="ECO:0000313" key="2">
    <source>
        <dbReference type="Proteomes" id="UP001299265"/>
    </source>
</evidence>
<gene>
    <name evidence="1" type="ORF">LQE92_09170</name>
</gene>
<comment type="caution">
    <text evidence="1">The sequence shown here is derived from an EMBL/GenBank/DDBJ whole genome shotgun (WGS) entry which is preliminary data.</text>
</comment>
<organism evidence="1 2">
    <name type="scientific">Lientehia hominis</name>
    <dbReference type="NCBI Taxonomy" id="2897778"/>
    <lineage>
        <taxon>Bacteria</taxon>
        <taxon>Bacillati</taxon>
        <taxon>Bacillota</taxon>
        <taxon>Clostridia</taxon>
        <taxon>Lachnospirales</taxon>
        <taxon>Lachnospiraceae</taxon>
        <taxon>Lientehia</taxon>
    </lineage>
</organism>
<evidence type="ECO:0000313" key="1">
    <source>
        <dbReference type="EMBL" id="MCD2492799.1"/>
    </source>
</evidence>
<name>A0AAP2RJT9_9FIRM</name>
<keyword evidence="2" id="KW-1185">Reference proteome</keyword>
<protein>
    <submittedName>
        <fullName evidence="1">Uncharacterized protein</fullName>
    </submittedName>
</protein>
<dbReference type="RefSeq" id="WP_231062684.1">
    <property type="nucleotide sequence ID" value="NZ_JAJNOR010000005.1"/>
</dbReference>
<dbReference type="AlphaFoldDB" id="A0AAP2RJT9"/>
<reference evidence="1 2" key="1">
    <citation type="submission" date="2021-11" db="EMBL/GenBank/DDBJ databases">
        <title>Lacrimispora sp. nov. NSJ-141 isolated from human feces.</title>
        <authorList>
            <person name="Abdugheni R."/>
        </authorList>
    </citation>
    <scope>NUCLEOTIDE SEQUENCE [LARGE SCALE GENOMIC DNA]</scope>
    <source>
        <strain evidence="1 2">NSJ-141</strain>
    </source>
</reference>
<proteinExistence type="predicted"/>
<dbReference type="Proteomes" id="UP001299265">
    <property type="component" value="Unassembled WGS sequence"/>
</dbReference>
<dbReference type="EMBL" id="JAJNOR010000005">
    <property type="protein sequence ID" value="MCD2492799.1"/>
    <property type="molecule type" value="Genomic_DNA"/>
</dbReference>
<sequence length="119" mass="13706">MIKKIKWFRKSLPAFKGKKKAVFVVGASPMGNPEIETSLKGIFSEEEQVKVFYLQGGLRYERMGTSSRMMMKMFSSMVAKKKNKSPEEEEMAHMIGCSYDISDRRFISPVAAYFKEQQD</sequence>